<gene>
    <name evidence="1" type="ORF">HPB51_028503</name>
</gene>
<evidence type="ECO:0000313" key="2">
    <source>
        <dbReference type="Proteomes" id="UP000821866"/>
    </source>
</evidence>
<accession>A0A9J6CX72</accession>
<name>A0A9J6CX72_RHIMP</name>
<reference evidence="1" key="2">
    <citation type="submission" date="2021-09" db="EMBL/GenBank/DDBJ databases">
        <authorList>
            <person name="Jia N."/>
            <person name="Wang J."/>
            <person name="Shi W."/>
            <person name="Du L."/>
            <person name="Sun Y."/>
            <person name="Zhan W."/>
            <person name="Jiang J."/>
            <person name="Wang Q."/>
            <person name="Zhang B."/>
            <person name="Ji P."/>
            <person name="Sakyi L.B."/>
            <person name="Cui X."/>
            <person name="Yuan T."/>
            <person name="Jiang B."/>
            <person name="Yang W."/>
            <person name="Lam T.T.-Y."/>
            <person name="Chang Q."/>
            <person name="Ding S."/>
            <person name="Wang X."/>
            <person name="Zhu J."/>
            <person name="Ruan X."/>
            <person name="Zhao L."/>
            <person name="Wei J."/>
            <person name="Que T."/>
            <person name="Du C."/>
            <person name="Cheng J."/>
            <person name="Dai P."/>
            <person name="Han X."/>
            <person name="Huang E."/>
            <person name="Gao Y."/>
            <person name="Liu J."/>
            <person name="Shao H."/>
            <person name="Ye R."/>
            <person name="Li L."/>
            <person name="Wei W."/>
            <person name="Wang X."/>
            <person name="Wang C."/>
            <person name="Huo Q."/>
            <person name="Li W."/>
            <person name="Guo W."/>
            <person name="Chen H."/>
            <person name="Chen S."/>
            <person name="Zhou L."/>
            <person name="Zhou L."/>
            <person name="Ni X."/>
            <person name="Tian J."/>
            <person name="Zhou Y."/>
            <person name="Sheng Y."/>
            <person name="Liu T."/>
            <person name="Pan Y."/>
            <person name="Xia L."/>
            <person name="Li J."/>
            <person name="Zhao F."/>
            <person name="Cao W."/>
        </authorList>
    </citation>
    <scope>NUCLEOTIDE SEQUENCE</scope>
    <source>
        <strain evidence="1">Rmic-2018</strain>
        <tissue evidence="1">Larvae</tissue>
    </source>
</reference>
<evidence type="ECO:0000313" key="1">
    <source>
        <dbReference type="EMBL" id="KAH7948570.1"/>
    </source>
</evidence>
<protein>
    <submittedName>
        <fullName evidence="1">Uncharacterized protein</fullName>
    </submittedName>
</protein>
<sequence>MATLRSGMVAKRAAREVLAAAVLNMTAAIAIWAKAVLSTTDPATIIRFLPEASLRYGLPSGVAFVPTSPASEDSPSELSLLRNADCDTILASRNLTAATFVKAFGEIRNTTVEAAQVVVFSKALSKLRSREDTENLVQSLKDSPFSVLPNKVWNEIVSEFVSPAYPNMSTVRQAKGDRLNDVLGAMTNAANRQVTAAYTVACTSINSYEEMRAVMENDHSGVFLPSCDELGLCELEESSKLKSYQRRRRTKIFATTSLTLSTM</sequence>
<dbReference type="Proteomes" id="UP000821866">
    <property type="component" value="Unassembled WGS sequence"/>
</dbReference>
<proteinExistence type="predicted"/>
<reference evidence="1" key="1">
    <citation type="journal article" date="2020" name="Cell">
        <title>Large-Scale Comparative Analyses of Tick Genomes Elucidate Their Genetic Diversity and Vector Capacities.</title>
        <authorList>
            <consortium name="Tick Genome and Microbiome Consortium (TIGMIC)"/>
            <person name="Jia N."/>
            <person name="Wang J."/>
            <person name="Shi W."/>
            <person name="Du L."/>
            <person name="Sun Y."/>
            <person name="Zhan W."/>
            <person name="Jiang J.F."/>
            <person name="Wang Q."/>
            <person name="Zhang B."/>
            <person name="Ji P."/>
            <person name="Bell-Sakyi L."/>
            <person name="Cui X.M."/>
            <person name="Yuan T.T."/>
            <person name="Jiang B.G."/>
            <person name="Yang W.F."/>
            <person name="Lam T.T."/>
            <person name="Chang Q.C."/>
            <person name="Ding S.J."/>
            <person name="Wang X.J."/>
            <person name="Zhu J.G."/>
            <person name="Ruan X.D."/>
            <person name="Zhao L."/>
            <person name="Wei J.T."/>
            <person name="Ye R.Z."/>
            <person name="Que T.C."/>
            <person name="Du C.H."/>
            <person name="Zhou Y.H."/>
            <person name="Cheng J.X."/>
            <person name="Dai P.F."/>
            <person name="Guo W.B."/>
            <person name="Han X.H."/>
            <person name="Huang E.J."/>
            <person name="Li L.F."/>
            <person name="Wei W."/>
            <person name="Gao Y.C."/>
            <person name="Liu J.Z."/>
            <person name="Shao H.Z."/>
            <person name="Wang X."/>
            <person name="Wang C.C."/>
            <person name="Yang T.C."/>
            <person name="Huo Q.B."/>
            <person name="Li W."/>
            <person name="Chen H.Y."/>
            <person name="Chen S.E."/>
            <person name="Zhou L.G."/>
            <person name="Ni X.B."/>
            <person name="Tian J.H."/>
            <person name="Sheng Y."/>
            <person name="Liu T."/>
            <person name="Pan Y.S."/>
            <person name="Xia L.Y."/>
            <person name="Li J."/>
            <person name="Zhao F."/>
            <person name="Cao W.C."/>
        </authorList>
    </citation>
    <scope>NUCLEOTIDE SEQUENCE</scope>
    <source>
        <strain evidence="1">Rmic-2018</strain>
    </source>
</reference>
<organism evidence="1 2">
    <name type="scientific">Rhipicephalus microplus</name>
    <name type="common">Cattle tick</name>
    <name type="synonym">Boophilus microplus</name>
    <dbReference type="NCBI Taxonomy" id="6941"/>
    <lineage>
        <taxon>Eukaryota</taxon>
        <taxon>Metazoa</taxon>
        <taxon>Ecdysozoa</taxon>
        <taxon>Arthropoda</taxon>
        <taxon>Chelicerata</taxon>
        <taxon>Arachnida</taxon>
        <taxon>Acari</taxon>
        <taxon>Parasitiformes</taxon>
        <taxon>Ixodida</taxon>
        <taxon>Ixodoidea</taxon>
        <taxon>Ixodidae</taxon>
        <taxon>Rhipicephalinae</taxon>
        <taxon>Rhipicephalus</taxon>
        <taxon>Boophilus</taxon>
    </lineage>
</organism>
<comment type="caution">
    <text evidence="1">The sequence shown here is derived from an EMBL/GenBank/DDBJ whole genome shotgun (WGS) entry which is preliminary data.</text>
</comment>
<keyword evidence="2" id="KW-1185">Reference proteome</keyword>
<dbReference type="AlphaFoldDB" id="A0A9J6CX72"/>
<dbReference type="EMBL" id="JABSTU010005268">
    <property type="protein sequence ID" value="KAH7948570.1"/>
    <property type="molecule type" value="Genomic_DNA"/>
</dbReference>